<comment type="caution">
    <text evidence="10">The sequence shown here is derived from an EMBL/GenBank/DDBJ whole genome shotgun (WGS) entry which is preliminary data.</text>
</comment>
<evidence type="ECO:0000259" key="9">
    <source>
        <dbReference type="Pfam" id="PF00793"/>
    </source>
</evidence>
<evidence type="ECO:0000313" key="11">
    <source>
        <dbReference type="Proteomes" id="UP000647339"/>
    </source>
</evidence>
<keyword evidence="8" id="KW-0448">Lipopolysaccharide biosynthesis</keyword>
<dbReference type="InterPro" id="IPR006218">
    <property type="entry name" value="DAHP1/KDSA"/>
</dbReference>
<evidence type="ECO:0000256" key="5">
    <source>
        <dbReference type="ARBA" id="ARBA00022490"/>
    </source>
</evidence>
<dbReference type="Proteomes" id="UP000647339">
    <property type="component" value="Unassembled WGS sequence"/>
</dbReference>
<protein>
    <recommendedName>
        <fullName evidence="8">2-dehydro-3-deoxyphosphooctonate aldolase</fullName>
        <ecNumber evidence="8">2.5.1.55</ecNumber>
    </recommendedName>
    <alternativeName>
        <fullName evidence="8">3-deoxy-D-manno-octulosonic acid 8-phosphate synthase</fullName>
    </alternativeName>
    <alternativeName>
        <fullName evidence="8">KDO-8-phosphate synthase</fullName>
        <shortName evidence="8">KDO 8-P synthase</shortName>
        <shortName evidence="8">KDOPS</shortName>
    </alternativeName>
    <alternativeName>
        <fullName evidence="8">Phospho-2-dehydro-3-deoxyoctonate aldolase</fullName>
    </alternativeName>
</protein>
<comment type="pathway">
    <text evidence="2">Bacterial outer membrane biogenesis; lipopolysaccharide biosynthesis.</text>
</comment>
<feature type="domain" description="DAHP synthetase I/KDSA" evidence="9">
    <location>
        <begin position="11"/>
        <end position="270"/>
    </location>
</feature>
<comment type="similarity">
    <text evidence="4 8">Belongs to the KdsA family.</text>
</comment>
<organism evidence="10 11">
    <name type="scientific">Echinicola rosea</name>
    <dbReference type="NCBI Taxonomy" id="1807691"/>
    <lineage>
        <taxon>Bacteria</taxon>
        <taxon>Pseudomonadati</taxon>
        <taxon>Bacteroidota</taxon>
        <taxon>Cytophagia</taxon>
        <taxon>Cytophagales</taxon>
        <taxon>Cyclobacteriaceae</taxon>
        <taxon>Echinicola</taxon>
    </lineage>
</organism>
<sequence>MMPVFTQPMHITDQVVLGKEKPVLFSGPCAVESFDICMEIGSTIKDEAEKNGFSYVFKASFDKANRTSSGSFRGIGMDKSLEVLQRVGNELGVPLVTDIHESYQAAEVAEVADVLQIPAFLCRQTDLLLAAGKTGKAIKIKRGQFMAPEDMQYAVSKVRSTGNENVCLTERGFSLGYHNLVVDMRSLPTMRQFAPVVFDITHSVQQPGGQGGSSGGQREFAPFLARAAAAAGVDGFFIETHPEPAKALSDGPNMIPLHRMADFLEMLKECWETGNKYSAFQVE</sequence>
<dbReference type="EC" id="2.5.1.55" evidence="8"/>
<comment type="pathway">
    <text evidence="3 8">Carbohydrate biosynthesis; 3-deoxy-D-manno-octulosonate biosynthesis; 3-deoxy-D-manno-octulosonate from D-ribulose 5-phosphate: step 2/3.</text>
</comment>
<evidence type="ECO:0000256" key="1">
    <source>
        <dbReference type="ARBA" id="ARBA00004496"/>
    </source>
</evidence>
<accession>A0ABQ1UIT1</accession>
<comment type="catalytic activity">
    <reaction evidence="7 8">
        <text>D-arabinose 5-phosphate + phosphoenolpyruvate + H2O = 3-deoxy-alpha-D-manno-2-octulosonate-8-phosphate + phosphate</text>
        <dbReference type="Rhea" id="RHEA:14053"/>
        <dbReference type="ChEBI" id="CHEBI:15377"/>
        <dbReference type="ChEBI" id="CHEBI:43474"/>
        <dbReference type="ChEBI" id="CHEBI:57693"/>
        <dbReference type="ChEBI" id="CHEBI:58702"/>
        <dbReference type="ChEBI" id="CHEBI:85985"/>
        <dbReference type="EC" id="2.5.1.55"/>
    </reaction>
</comment>
<dbReference type="InterPro" id="IPR006269">
    <property type="entry name" value="KDO8P_synthase"/>
</dbReference>
<proteinExistence type="inferred from homology"/>
<dbReference type="Gene3D" id="3.20.20.70">
    <property type="entry name" value="Aldolase class I"/>
    <property type="match status" value="1"/>
</dbReference>
<evidence type="ECO:0000256" key="3">
    <source>
        <dbReference type="ARBA" id="ARBA00004845"/>
    </source>
</evidence>
<evidence type="ECO:0000256" key="7">
    <source>
        <dbReference type="ARBA" id="ARBA00049112"/>
    </source>
</evidence>
<evidence type="ECO:0000256" key="6">
    <source>
        <dbReference type="ARBA" id="ARBA00022679"/>
    </source>
</evidence>
<dbReference type="HAMAP" id="MF_00056">
    <property type="entry name" value="KDO8P_synth"/>
    <property type="match status" value="1"/>
</dbReference>
<evidence type="ECO:0000313" key="10">
    <source>
        <dbReference type="EMBL" id="GGF18370.1"/>
    </source>
</evidence>
<keyword evidence="6 8" id="KW-0808">Transferase</keyword>
<keyword evidence="5 8" id="KW-0963">Cytoplasm</keyword>
<gene>
    <name evidence="8 10" type="primary">kdsA</name>
    <name evidence="10" type="ORF">GCM10011339_02890</name>
</gene>
<reference evidence="11" key="1">
    <citation type="journal article" date="2019" name="Int. J. Syst. Evol. Microbiol.">
        <title>The Global Catalogue of Microorganisms (GCM) 10K type strain sequencing project: providing services to taxonomists for standard genome sequencing and annotation.</title>
        <authorList>
            <consortium name="The Broad Institute Genomics Platform"/>
            <consortium name="The Broad Institute Genome Sequencing Center for Infectious Disease"/>
            <person name="Wu L."/>
            <person name="Ma J."/>
        </authorList>
    </citation>
    <scope>NUCLEOTIDE SEQUENCE [LARGE SCALE GENOMIC DNA]</scope>
    <source>
        <strain evidence="11">CGMCC 1.15407</strain>
    </source>
</reference>
<dbReference type="Pfam" id="PF00793">
    <property type="entry name" value="DAHP_synth_1"/>
    <property type="match status" value="1"/>
</dbReference>
<dbReference type="SUPFAM" id="SSF51569">
    <property type="entry name" value="Aldolase"/>
    <property type="match status" value="1"/>
</dbReference>
<dbReference type="NCBIfam" id="TIGR01362">
    <property type="entry name" value="KDO8P_synth"/>
    <property type="match status" value="1"/>
</dbReference>
<dbReference type="EMBL" id="BMIU01000001">
    <property type="protein sequence ID" value="GGF18370.1"/>
    <property type="molecule type" value="Genomic_DNA"/>
</dbReference>
<keyword evidence="11" id="KW-1185">Reference proteome</keyword>
<name>A0ABQ1UIT1_9BACT</name>
<comment type="subcellular location">
    <subcellularLocation>
        <location evidence="1 8">Cytoplasm</location>
    </subcellularLocation>
</comment>
<dbReference type="NCBIfam" id="NF003543">
    <property type="entry name" value="PRK05198.1"/>
    <property type="match status" value="1"/>
</dbReference>
<evidence type="ECO:0000256" key="8">
    <source>
        <dbReference type="HAMAP-Rule" id="MF_00056"/>
    </source>
</evidence>
<evidence type="ECO:0000256" key="2">
    <source>
        <dbReference type="ARBA" id="ARBA00004756"/>
    </source>
</evidence>
<evidence type="ECO:0000256" key="4">
    <source>
        <dbReference type="ARBA" id="ARBA00010499"/>
    </source>
</evidence>
<dbReference type="PANTHER" id="PTHR21057">
    <property type="entry name" value="PHOSPHO-2-DEHYDRO-3-DEOXYHEPTONATE ALDOLASE"/>
    <property type="match status" value="1"/>
</dbReference>
<dbReference type="InterPro" id="IPR013785">
    <property type="entry name" value="Aldolase_TIM"/>
</dbReference>